<dbReference type="NCBIfam" id="NF006074">
    <property type="entry name" value="PRK08220.1"/>
    <property type="match status" value="1"/>
</dbReference>
<dbReference type="CDD" id="cd05331">
    <property type="entry name" value="DH-DHB-DH_SDR_c"/>
    <property type="match status" value="1"/>
</dbReference>
<evidence type="ECO:0000256" key="8">
    <source>
        <dbReference type="NCBIfam" id="TIGR04316"/>
    </source>
</evidence>
<dbReference type="PROSITE" id="PS00061">
    <property type="entry name" value="ADH_SHORT"/>
    <property type="match status" value="1"/>
</dbReference>
<proteinExistence type="inferred from homology"/>
<evidence type="ECO:0000313" key="9">
    <source>
        <dbReference type="EMBL" id="ORJ25090.1"/>
    </source>
</evidence>
<dbReference type="AlphaFoldDB" id="A0A1X0WE64"/>
<organism evidence="9 10">
    <name type="scientific">Rouxiella badensis</name>
    <dbReference type="NCBI Taxonomy" id="1646377"/>
    <lineage>
        <taxon>Bacteria</taxon>
        <taxon>Pseudomonadati</taxon>
        <taxon>Pseudomonadota</taxon>
        <taxon>Gammaproteobacteria</taxon>
        <taxon>Enterobacterales</taxon>
        <taxon>Yersiniaceae</taxon>
        <taxon>Rouxiella</taxon>
    </lineage>
</organism>
<name>A0A1X0WE64_9GAMM</name>
<protein>
    <recommendedName>
        <fullName evidence="7 8">2,3-dihydro-2,3-dihydroxybenzoate dehydrogenase</fullName>
        <ecNumber evidence="6 8">1.3.1.28</ecNumber>
    </recommendedName>
</protein>
<dbReference type="Pfam" id="PF13561">
    <property type="entry name" value="adh_short_C2"/>
    <property type="match status" value="1"/>
</dbReference>
<dbReference type="STRING" id="1646377.BS640_12630"/>
<dbReference type="GO" id="GO:0019290">
    <property type="term" value="P:siderophore biosynthetic process"/>
    <property type="evidence" value="ECO:0007669"/>
    <property type="project" value="InterPro"/>
</dbReference>
<comment type="catalytic activity">
    <reaction evidence="5">
        <text>(2S,3S)-2,3-dihydroxy-2,3-dihydrobenzoate + NAD(+) = 2,3-dihydroxybenzoate + NADH + H(+)</text>
        <dbReference type="Rhea" id="RHEA:23824"/>
        <dbReference type="ChEBI" id="CHEBI:15378"/>
        <dbReference type="ChEBI" id="CHEBI:36654"/>
        <dbReference type="ChEBI" id="CHEBI:57540"/>
        <dbReference type="ChEBI" id="CHEBI:57945"/>
        <dbReference type="ChEBI" id="CHEBI:58764"/>
        <dbReference type="EC" id="1.3.1.28"/>
    </reaction>
</comment>
<accession>A0A1X0WE64</accession>
<dbReference type="FunFam" id="3.40.50.720:FF:000160">
    <property type="entry name" value="2,3-dihydro-2,3-dihydroxybenzoate dehydrogenase"/>
    <property type="match status" value="1"/>
</dbReference>
<evidence type="ECO:0000313" key="10">
    <source>
        <dbReference type="Proteomes" id="UP000192536"/>
    </source>
</evidence>
<comment type="similarity">
    <text evidence="2">Belongs to the short-chain dehydrogenases/reductases (SDR) family.</text>
</comment>
<evidence type="ECO:0000256" key="5">
    <source>
        <dbReference type="ARBA" id="ARBA00052874"/>
    </source>
</evidence>
<dbReference type="Proteomes" id="UP000192536">
    <property type="component" value="Unassembled WGS sequence"/>
</dbReference>
<dbReference type="NCBIfam" id="TIGR04316">
    <property type="entry name" value="dhbA_paeA"/>
    <property type="match status" value="1"/>
</dbReference>
<sequence>MDNALEFANKRVWVTGAGQGIGYTTALAFVKAGAEVVGFDKNFNEGDYPFRTEVLDVTDAKAAREVCQRLLAERDGLDVLVNGAGILRMGATDELSDEDWHDCLAVNAGGAFNMFRHTLPVFRRQKRGAIVSIASNAAHVPRIGMSAYCASKAALRSLCLSVGLEMAPFGVRCNLVSPGSTDTPMQRGMWTSPESEQLTIAGFPEQFKLGIPLGKIGKPQDVAEAVLFMASDRAGHITMQDIVIDGGATLAA</sequence>
<keyword evidence="3" id="KW-0560">Oxidoreductase</keyword>
<comment type="caution">
    <text evidence="9">The sequence shown here is derived from an EMBL/GenBank/DDBJ whole genome shotgun (WGS) entry which is preliminary data.</text>
</comment>
<evidence type="ECO:0000256" key="6">
    <source>
        <dbReference type="ARBA" id="ARBA00066334"/>
    </source>
</evidence>
<dbReference type="Gene3D" id="3.40.50.720">
    <property type="entry name" value="NAD(P)-binding Rossmann-like Domain"/>
    <property type="match status" value="1"/>
</dbReference>
<dbReference type="PANTHER" id="PTHR24321">
    <property type="entry name" value="DEHYDROGENASES, SHORT CHAIN"/>
    <property type="match status" value="1"/>
</dbReference>
<dbReference type="InterPro" id="IPR036291">
    <property type="entry name" value="NAD(P)-bd_dom_sf"/>
</dbReference>
<dbReference type="PRINTS" id="PR01397">
    <property type="entry name" value="DHBDHDRGNASE"/>
</dbReference>
<evidence type="ECO:0000256" key="4">
    <source>
        <dbReference type="ARBA" id="ARBA00023027"/>
    </source>
</evidence>
<evidence type="ECO:0000256" key="1">
    <source>
        <dbReference type="ARBA" id="ARBA00004924"/>
    </source>
</evidence>
<keyword evidence="10" id="KW-1185">Reference proteome</keyword>
<evidence type="ECO:0000256" key="3">
    <source>
        <dbReference type="ARBA" id="ARBA00023002"/>
    </source>
</evidence>
<dbReference type="GO" id="GO:0008667">
    <property type="term" value="F:2,3-dihydro-2,3-dihydroxybenzoate dehydrogenase activity"/>
    <property type="evidence" value="ECO:0007669"/>
    <property type="project" value="UniProtKB-UniRule"/>
</dbReference>
<keyword evidence="4" id="KW-0520">NAD</keyword>
<dbReference type="EC" id="1.3.1.28" evidence="6 8"/>
<comment type="pathway">
    <text evidence="1">Siderophore biosynthesis.</text>
</comment>
<dbReference type="InterPro" id="IPR020904">
    <property type="entry name" value="Sc_DH/Rdtase_CS"/>
</dbReference>
<evidence type="ECO:0000256" key="2">
    <source>
        <dbReference type="ARBA" id="ARBA00006484"/>
    </source>
</evidence>
<reference evidence="9 10" key="1">
    <citation type="journal article" date="2017" name="Int. J. Syst. Evol. Microbiol.">
        <title>Rouxiella badensis sp. nov. and Rouxiella silvae sp. nov. isolated from peat bog soil in Germany and emendation of the genus description.</title>
        <authorList>
            <person name="Le Fleche-Mateos A."/>
            <person name="Kugler J.H."/>
            <person name="Hansen S.H."/>
            <person name="Syldatk C."/>
            <person name="Hausmann R."/>
            <person name="Lomprez F."/>
            <person name="Vandenbogaert M."/>
            <person name="Manuguerra J.C."/>
            <person name="Grimont P.A."/>
        </authorList>
    </citation>
    <scope>NUCLEOTIDE SEQUENCE [LARGE SCALE GENOMIC DNA]</scope>
    <source>
        <strain evidence="9 10">DSM 100043</strain>
    </source>
</reference>
<dbReference type="PRINTS" id="PR00080">
    <property type="entry name" value="SDRFAMILY"/>
</dbReference>
<gene>
    <name evidence="9" type="ORF">BS640_12630</name>
</gene>
<evidence type="ECO:0000256" key="7">
    <source>
        <dbReference type="ARBA" id="ARBA00067530"/>
    </source>
</evidence>
<dbReference type="InterPro" id="IPR003560">
    <property type="entry name" value="DHB_DH"/>
</dbReference>
<dbReference type="PANTHER" id="PTHR24321:SF13">
    <property type="entry name" value="2,3-DIHYDRO-2,3-DIHYDROXYBENZOATE DEHYDROGENASE"/>
    <property type="match status" value="1"/>
</dbReference>
<dbReference type="EMBL" id="MRWE01000019">
    <property type="protein sequence ID" value="ORJ25090.1"/>
    <property type="molecule type" value="Genomic_DNA"/>
</dbReference>
<dbReference type="InterPro" id="IPR002347">
    <property type="entry name" value="SDR_fam"/>
</dbReference>
<dbReference type="RefSeq" id="WP_084912673.1">
    <property type="nucleotide sequence ID" value="NZ_MRWE01000019.1"/>
</dbReference>
<dbReference type="SUPFAM" id="SSF51735">
    <property type="entry name" value="NAD(P)-binding Rossmann-fold domains"/>
    <property type="match status" value="1"/>
</dbReference>